<dbReference type="Pfam" id="PF01648">
    <property type="entry name" value="ACPS"/>
    <property type="match status" value="1"/>
</dbReference>
<dbReference type="HAMAP" id="MF_00101">
    <property type="entry name" value="AcpS"/>
    <property type="match status" value="1"/>
</dbReference>
<name>A0A1G5GXY8_9GAMM</name>
<reference evidence="11" key="1">
    <citation type="submission" date="2016-10" db="EMBL/GenBank/DDBJ databases">
        <authorList>
            <person name="Varghese N."/>
        </authorList>
    </citation>
    <scope>NUCLEOTIDE SEQUENCE [LARGE SCALE GENOMIC DNA]</scope>
    <source>
        <strain evidence="11">HL 19</strain>
    </source>
</reference>
<dbReference type="Proteomes" id="UP000183104">
    <property type="component" value="Unassembled WGS sequence"/>
</dbReference>
<accession>A0A1G5GXY8</accession>
<keyword evidence="5 8" id="KW-0460">Magnesium</keyword>
<evidence type="ECO:0000256" key="6">
    <source>
        <dbReference type="ARBA" id="ARBA00023098"/>
    </source>
</evidence>
<dbReference type="GO" id="GO:0006633">
    <property type="term" value="P:fatty acid biosynthetic process"/>
    <property type="evidence" value="ECO:0007669"/>
    <property type="project" value="UniProtKB-UniRule"/>
</dbReference>
<keyword evidence="4 8" id="KW-0276">Fatty acid metabolism</keyword>
<dbReference type="GO" id="GO:0000287">
    <property type="term" value="F:magnesium ion binding"/>
    <property type="evidence" value="ECO:0007669"/>
    <property type="project" value="UniProtKB-UniRule"/>
</dbReference>
<dbReference type="AlphaFoldDB" id="A0A1G5GXY8"/>
<evidence type="ECO:0000256" key="3">
    <source>
        <dbReference type="ARBA" id="ARBA00022723"/>
    </source>
</evidence>
<evidence type="ECO:0000259" key="9">
    <source>
        <dbReference type="Pfam" id="PF01648"/>
    </source>
</evidence>
<dbReference type="GO" id="GO:0005737">
    <property type="term" value="C:cytoplasm"/>
    <property type="evidence" value="ECO:0007669"/>
    <property type="project" value="UniProtKB-SubCell"/>
</dbReference>
<organism evidence="10 11">
    <name type="scientific">Thiohalorhabdus denitrificans</name>
    <dbReference type="NCBI Taxonomy" id="381306"/>
    <lineage>
        <taxon>Bacteria</taxon>
        <taxon>Pseudomonadati</taxon>
        <taxon>Pseudomonadota</taxon>
        <taxon>Gammaproteobacteria</taxon>
        <taxon>Thiohalorhabdales</taxon>
        <taxon>Thiohalorhabdaceae</taxon>
        <taxon>Thiohalorhabdus</taxon>
    </lineage>
</organism>
<dbReference type="InterPro" id="IPR002582">
    <property type="entry name" value="ACPS"/>
</dbReference>
<dbReference type="EC" id="2.7.8.7" evidence="8"/>
<feature type="domain" description="4'-phosphopantetheinyl transferase" evidence="9">
    <location>
        <begin position="2"/>
        <end position="116"/>
    </location>
</feature>
<evidence type="ECO:0000256" key="7">
    <source>
        <dbReference type="ARBA" id="ARBA00023160"/>
    </source>
</evidence>
<dbReference type="Gene3D" id="3.90.470.20">
    <property type="entry name" value="4'-phosphopantetheinyl transferase domain"/>
    <property type="match status" value="1"/>
</dbReference>
<dbReference type="EMBL" id="FMUN01000007">
    <property type="protein sequence ID" value="SCY55518.1"/>
    <property type="molecule type" value="Genomic_DNA"/>
</dbReference>
<dbReference type="GO" id="GO:0008897">
    <property type="term" value="F:holo-[acyl-carrier-protein] synthase activity"/>
    <property type="evidence" value="ECO:0007669"/>
    <property type="project" value="UniProtKB-UniRule"/>
</dbReference>
<comment type="cofactor">
    <cofactor evidence="8">
        <name>Mg(2+)</name>
        <dbReference type="ChEBI" id="CHEBI:18420"/>
    </cofactor>
</comment>
<keyword evidence="8" id="KW-0963">Cytoplasm</keyword>
<evidence type="ECO:0000313" key="11">
    <source>
        <dbReference type="Proteomes" id="UP000183104"/>
    </source>
</evidence>
<dbReference type="InterPro" id="IPR037143">
    <property type="entry name" value="4-PPantetheinyl_Trfase_dom_sf"/>
</dbReference>
<sequence length="121" mass="13496">MGNDLVDVRRIRRALERNGDRLLRRLFTEEERQAAGERKDLGLYVASRFAAKEAAAKALGTGIHQGVRFRDLEVRRAPGRPPELHLHGRAADHGRHLGVLRSHLSLSDEGDYALATVILEG</sequence>
<keyword evidence="11" id="KW-1185">Reference proteome</keyword>
<dbReference type="InterPro" id="IPR004568">
    <property type="entry name" value="Ppantetheine-prot_Trfase_dom"/>
</dbReference>
<comment type="catalytic activity">
    <reaction evidence="8">
        <text>apo-[ACP] + CoA = holo-[ACP] + adenosine 3',5'-bisphosphate + H(+)</text>
        <dbReference type="Rhea" id="RHEA:12068"/>
        <dbReference type="Rhea" id="RHEA-COMP:9685"/>
        <dbReference type="Rhea" id="RHEA-COMP:9690"/>
        <dbReference type="ChEBI" id="CHEBI:15378"/>
        <dbReference type="ChEBI" id="CHEBI:29999"/>
        <dbReference type="ChEBI" id="CHEBI:57287"/>
        <dbReference type="ChEBI" id="CHEBI:58343"/>
        <dbReference type="ChEBI" id="CHEBI:64479"/>
        <dbReference type="EC" id="2.7.8.7"/>
    </reaction>
</comment>
<comment type="subcellular location">
    <subcellularLocation>
        <location evidence="8">Cytoplasm</location>
    </subcellularLocation>
</comment>
<evidence type="ECO:0000313" key="10">
    <source>
        <dbReference type="EMBL" id="SCY55518.1"/>
    </source>
</evidence>
<dbReference type="NCBIfam" id="TIGR00516">
    <property type="entry name" value="acpS"/>
    <property type="match status" value="1"/>
</dbReference>
<keyword evidence="7 8" id="KW-0275">Fatty acid biosynthesis</keyword>
<dbReference type="InterPro" id="IPR008278">
    <property type="entry name" value="4-PPantetheinyl_Trfase_dom"/>
</dbReference>
<dbReference type="STRING" id="381306.AN478_01000"/>
<evidence type="ECO:0000256" key="4">
    <source>
        <dbReference type="ARBA" id="ARBA00022832"/>
    </source>
</evidence>
<feature type="binding site" evidence="8">
    <location>
        <position position="53"/>
    </location>
    <ligand>
        <name>Mg(2+)</name>
        <dbReference type="ChEBI" id="CHEBI:18420"/>
    </ligand>
</feature>
<feature type="binding site" evidence="8">
    <location>
        <position position="4"/>
    </location>
    <ligand>
        <name>Mg(2+)</name>
        <dbReference type="ChEBI" id="CHEBI:18420"/>
    </ligand>
</feature>
<protein>
    <recommendedName>
        <fullName evidence="8">Holo-[acyl-carrier-protein] synthase</fullName>
        <shortName evidence="8">Holo-ACP synthase</shortName>
        <ecNumber evidence="8">2.7.8.7</ecNumber>
    </recommendedName>
    <alternativeName>
        <fullName evidence="8">4'-phosphopantetheinyl transferase AcpS</fullName>
    </alternativeName>
</protein>
<gene>
    <name evidence="8" type="primary">acpS</name>
    <name evidence="10" type="ORF">SAMN05661077_2469</name>
</gene>
<evidence type="ECO:0000256" key="5">
    <source>
        <dbReference type="ARBA" id="ARBA00022842"/>
    </source>
</evidence>
<dbReference type="NCBIfam" id="TIGR00556">
    <property type="entry name" value="pantethn_trn"/>
    <property type="match status" value="1"/>
</dbReference>
<keyword evidence="6 8" id="KW-0443">Lipid metabolism</keyword>
<evidence type="ECO:0000256" key="1">
    <source>
        <dbReference type="ARBA" id="ARBA00022516"/>
    </source>
</evidence>
<dbReference type="OrthoDB" id="517356at2"/>
<comment type="function">
    <text evidence="8">Transfers the 4'-phosphopantetheine moiety from coenzyme A to a Ser of acyl-carrier-protein.</text>
</comment>
<proteinExistence type="inferred from homology"/>
<keyword evidence="3 8" id="KW-0479">Metal-binding</keyword>
<keyword evidence="2 8" id="KW-0808">Transferase</keyword>
<comment type="similarity">
    <text evidence="8">Belongs to the P-Pant transferase superfamily. AcpS family.</text>
</comment>
<dbReference type="SUPFAM" id="SSF56214">
    <property type="entry name" value="4'-phosphopantetheinyl transferase"/>
    <property type="match status" value="1"/>
</dbReference>
<keyword evidence="1 8" id="KW-0444">Lipid biosynthesis</keyword>
<evidence type="ECO:0000256" key="8">
    <source>
        <dbReference type="HAMAP-Rule" id="MF_00101"/>
    </source>
</evidence>
<evidence type="ECO:0000256" key="2">
    <source>
        <dbReference type="ARBA" id="ARBA00022679"/>
    </source>
</evidence>